<evidence type="ECO:0000313" key="2">
    <source>
        <dbReference type="Proteomes" id="UP000031843"/>
    </source>
</evidence>
<proteinExistence type="predicted"/>
<gene>
    <name evidence="1" type="ORF">RR42_m0521</name>
</gene>
<dbReference type="KEGG" id="cbw:RR42_m0521"/>
<protein>
    <submittedName>
        <fullName evidence="1">Uncharacterized protein</fullName>
    </submittedName>
</protein>
<reference evidence="1 2" key="1">
    <citation type="journal article" date="2015" name="Genome Announc.">
        <title>Complete Genome Sequence of Cupriavidus basilensis 4G11, Isolated from the Oak Ridge Field Research Center Site.</title>
        <authorList>
            <person name="Ray J."/>
            <person name="Waters R.J."/>
            <person name="Skerker J.M."/>
            <person name="Kuehl J.V."/>
            <person name="Price M.N."/>
            <person name="Huang J."/>
            <person name="Chakraborty R."/>
            <person name="Arkin A.P."/>
            <person name="Deutschbauer A."/>
        </authorList>
    </citation>
    <scope>NUCLEOTIDE SEQUENCE [LARGE SCALE GENOMIC DNA]</scope>
    <source>
        <strain evidence="1">4G11</strain>
    </source>
</reference>
<keyword evidence="2" id="KW-1185">Reference proteome</keyword>
<dbReference type="Proteomes" id="UP000031843">
    <property type="component" value="Chromosome main"/>
</dbReference>
<name>A0A0C4Y6Z6_9BURK</name>
<dbReference type="EMBL" id="CP010536">
    <property type="protein sequence ID" value="AJG17934.1"/>
    <property type="molecule type" value="Genomic_DNA"/>
</dbReference>
<sequence length="57" mass="6139">MPDIGQQVAHGLPIAAGNVGFAEEGRRLGGGRLGRRRVASHTLEFGRICDCGRDRHN</sequence>
<dbReference type="AlphaFoldDB" id="A0A0C4Y6Z6"/>
<organism evidence="1 2">
    <name type="scientific">Cupriavidus basilensis</name>
    <dbReference type="NCBI Taxonomy" id="68895"/>
    <lineage>
        <taxon>Bacteria</taxon>
        <taxon>Pseudomonadati</taxon>
        <taxon>Pseudomonadota</taxon>
        <taxon>Betaproteobacteria</taxon>
        <taxon>Burkholderiales</taxon>
        <taxon>Burkholderiaceae</taxon>
        <taxon>Cupriavidus</taxon>
    </lineage>
</organism>
<dbReference type="STRING" id="68895.RR42_m0521"/>
<accession>A0A0C4Y6Z6</accession>
<evidence type="ECO:0000313" key="1">
    <source>
        <dbReference type="EMBL" id="AJG17934.1"/>
    </source>
</evidence>